<feature type="region of interest" description="Disordered" evidence="1">
    <location>
        <begin position="160"/>
        <end position="181"/>
    </location>
</feature>
<comment type="caution">
    <text evidence="3">The sequence shown here is derived from an EMBL/GenBank/DDBJ whole genome shotgun (WGS) entry which is preliminary data.</text>
</comment>
<dbReference type="AlphaFoldDB" id="A0A9P1H9K6"/>
<dbReference type="Gene3D" id="2.60.40.3960">
    <property type="entry name" value="Velvet domain"/>
    <property type="match status" value="1"/>
</dbReference>
<reference evidence="3" key="1">
    <citation type="submission" date="2022-11" db="EMBL/GenBank/DDBJ databases">
        <authorList>
            <person name="Scott C."/>
            <person name="Bruce N."/>
        </authorList>
    </citation>
    <scope>NUCLEOTIDE SEQUENCE</scope>
</reference>
<feature type="compositionally biased region" description="Basic and acidic residues" evidence="1">
    <location>
        <begin position="160"/>
        <end position="171"/>
    </location>
</feature>
<evidence type="ECO:0000313" key="3">
    <source>
        <dbReference type="EMBL" id="CAI4218071.1"/>
    </source>
</evidence>
<dbReference type="Proteomes" id="UP000838763">
    <property type="component" value="Unassembled WGS sequence"/>
</dbReference>
<organism evidence="3 4">
    <name type="scientific">Parascedosporium putredinis</name>
    <dbReference type="NCBI Taxonomy" id="1442378"/>
    <lineage>
        <taxon>Eukaryota</taxon>
        <taxon>Fungi</taxon>
        <taxon>Dikarya</taxon>
        <taxon>Ascomycota</taxon>
        <taxon>Pezizomycotina</taxon>
        <taxon>Sordariomycetes</taxon>
        <taxon>Hypocreomycetidae</taxon>
        <taxon>Microascales</taxon>
        <taxon>Microascaceae</taxon>
        <taxon>Parascedosporium</taxon>
    </lineage>
</organism>
<gene>
    <name evidence="3" type="ORF">PPNO1_LOCUS7668</name>
</gene>
<dbReference type="OrthoDB" id="5399926at2759"/>
<name>A0A9P1H9K6_9PEZI</name>
<proteinExistence type="predicted"/>
<feature type="domain" description="Velvet" evidence="2">
    <location>
        <begin position="1"/>
        <end position="179"/>
    </location>
</feature>
<evidence type="ECO:0000259" key="2">
    <source>
        <dbReference type="PROSITE" id="PS51821"/>
    </source>
</evidence>
<accession>A0A9P1H9K6</accession>
<evidence type="ECO:0000256" key="1">
    <source>
        <dbReference type="SAM" id="MobiDB-lite"/>
    </source>
</evidence>
<dbReference type="PROSITE" id="PS51821">
    <property type="entry name" value="VELVET"/>
    <property type="match status" value="1"/>
</dbReference>
<evidence type="ECO:0000313" key="4">
    <source>
        <dbReference type="Proteomes" id="UP000838763"/>
    </source>
</evidence>
<dbReference type="InterPro" id="IPR038491">
    <property type="entry name" value="Velvet_dom_sf"/>
</dbReference>
<keyword evidence="4" id="KW-1185">Reference proteome</keyword>
<protein>
    <recommendedName>
        <fullName evidence="2">Velvet domain-containing protein</fullName>
    </recommendedName>
</protein>
<sequence>MHQHPITTRQAYHNEPKFQVQHVQYWGSTSNTSSCGAKLYPPVIAKGRPAGTTEDDIPYLFATAILLDAEGNPVPEQLGGSFSAAAVGLDEQRRSSSSTGHPVAFMFPDLNIAYEGTYSIRVDVYRVDYVSGQGAILVDQVETRMFAVCDADVPCQRPSSDERSVLRKLRDQGYSVPSSPA</sequence>
<dbReference type="EMBL" id="CALLCH030000017">
    <property type="protein sequence ID" value="CAI4218071.1"/>
    <property type="molecule type" value="Genomic_DNA"/>
</dbReference>
<dbReference type="InterPro" id="IPR037525">
    <property type="entry name" value="Velvet_dom"/>
</dbReference>